<evidence type="ECO:0000313" key="8">
    <source>
        <dbReference type="Proteomes" id="UP000245368"/>
    </source>
</evidence>
<protein>
    <submittedName>
        <fullName evidence="7">RNA polymerase subunit sigma-24</fullName>
    </submittedName>
</protein>
<dbReference type="InterPro" id="IPR039425">
    <property type="entry name" value="RNA_pol_sigma-70-like"/>
</dbReference>
<evidence type="ECO:0000313" key="7">
    <source>
        <dbReference type="EMBL" id="AWN23588.1"/>
    </source>
</evidence>
<dbReference type="KEGG" id="dez:DKM44_10400"/>
<proteinExistence type="inferred from homology"/>
<dbReference type="Gene3D" id="1.10.10.10">
    <property type="entry name" value="Winged helix-like DNA-binding domain superfamily/Winged helix DNA-binding domain"/>
    <property type="match status" value="1"/>
</dbReference>
<evidence type="ECO:0000256" key="3">
    <source>
        <dbReference type="ARBA" id="ARBA00023082"/>
    </source>
</evidence>
<dbReference type="InterPro" id="IPR013249">
    <property type="entry name" value="RNA_pol_sigma70_r4_t2"/>
</dbReference>
<dbReference type="GO" id="GO:0016987">
    <property type="term" value="F:sigma factor activity"/>
    <property type="evidence" value="ECO:0007669"/>
    <property type="project" value="UniProtKB-KW"/>
</dbReference>
<keyword evidence="8" id="KW-1185">Reference proteome</keyword>
<dbReference type="GO" id="GO:0006352">
    <property type="term" value="P:DNA-templated transcription initiation"/>
    <property type="evidence" value="ECO:0007669"/>
    <property type="project" value="InterPro"/>
</dbReference>
<gene>
    <name evidence="7" type="ORF">DKM44_10400</name>
</gene>
<dbReference type="InterPro" id="IPR013324">
    <property type="entry name" value="RNA_pol_sigma_r3/r4-like"/>
</dbReference>
<dbReference type="NCBIfam" id="TIGR02937">
    <property type="entry name" value="sigma70-ECF"/>
    <property type="match status" value="1"/>
</dbReference>
<dbReference type="Proteomes" id="UP000245368">
    <property type="component" value="Chromosome"/>
</dbReference>
<dbReference type="InterPro" id="IPR013325">
    <property type="entry name" value="RNA_pol_sigma_r2"/>
</dbReference>
<dbReference type="OrthoDB" id="3472490at2"/>
<dbReference type="AlphaFoldDB" id="A0A2Z3JQ60"/>
<dbReference type="EMBL" id="CP029494">
    <property type="protein sequence ID" value="AWN23588.1"/>
    <property type="molecule type" value="Genomic_DNA"/>
</dbReference>
<dbReference type="Pfam" id="PF04542">
    <property type="entry name" value="Sigma70_r2"/>
    <property type="match status" value="1"/>
</dbReference>
<name>A0A2Z3JQ60_9DEIO</name>
<dbReference type="CDD" id="cd06171">
    <property type="entry name" value="Sigma70_r4"/>
    <property type="match status" value="1"/>
</dbReference>
<dbReference type="Pfam" id="PF08281">
    <property type="entry name" value="Sigma70_r4_2"/>
    <property type="match status" value="1"/>
</dbReference>
<dbReference type="InterPro" id="IPR014284">
    <property type="entry name" value="RNA_pol_sigma-70_dom"/>
</dbReference>
<dbReference type="InterPro" id="IPR036388">
    <property type="entry name" value="WH-like_DNA-bd_sf"/>
</dbReference>
<reference evidence="7 8" key="1">
    <citation type="submission" date="2018-05" db="EMBL/GenBank/DDBJ databases">
        <title>Complete Genome Sequence of Deinococcus sp. strain 17bor-2.</title>
        <authorList>
            <person name="Srinivasan S."/>
        </authorList>
    </citation>
    <scope>NUCLEOTIDE SEQUENCE [LARGE SCALE GENOMIC DNA]</scope>
    <source>
        <strain evidence="7 8">17bor-2</strain>
    </source>
</reference>
<feature type="domain" description="RNA polymerase sigma factor 70 region 4 type 2" evidence="6">
    <location>
        <begin position="124"/>
        <end position="173"/>
    </location>
</feature>
<dbReference type="SUPFAM" id="SSF88946">
    <property type="entry name" value="Sigma2 domain of RNA polymerase sigma factors"/>
    <property type="match status" value="1"/>
</dbReference>
<keyword evidence="2" id="KW-0805">Transcription regulation</keyword>
<accession>A0A2Z3JQ60</accession>
<dbReference type="GO" id="GO:0003677">
    <property type="term" value="F:DNA binding"/>
    <property type="evidence" value="ECO:0007669"/>
    <property type="project" value="InterPro"/>
</dbReference>
<keyword evidence="3" id="KW-0731">Sigma factor</keyword>
<organism evidence="7 8">
    <name type="scientific">Deinococcus irradiatisoli</name>
    <dbReference type="NCBI Taxonomy" id="2202254"/>
    <lineage>
        <taxon>Bacteria</taxon>
        <taxon>Thermotogati</taxon>
        <taxon>Deinococcota</taxon>
        <taxon>Deinococci</taxon>
        <taxon>Deinococcales</taxon>
        <taxon>Deinococcaceae</taxon>
        <taxon>Deinococcus</taxon>
    </lineage>
</organism>
<dbReference type="SUPFAM" id="SSF88659">
    <property type="entry name" value="Sigma3 and sigma4 domains of RNA polymerase sigma factors"/>
    <property type="match status" value="1"/>
</dbReference>
<comment type="similarity">
    <text evidence="1">Belongs to the sigma-70 factor family. ECF subfamily.</text>
</comment>
<evidence type="ECO:0000259" key="5">
    <source>
        <dbReference type="Pfam" id="PF04542"/>
    </source>
</evidence>
<evidence type="ECO:0000256" key="4">
    <source>
        <dbReference type="ARBA" id="ARBA00023163"/>
    </source>
</evidence>
<evidence type="ECO:0000256" key="2">
    <source>
        <dbReference type="ARBA" id="ARBA00023015"/>
    </source>
</evidence>
<feature type="domain" description="RNA polymerase sigma-70 region 2" evidence="5">
    <location>
        <begin position="27"/>
        <end position="94"/>
    </location>
</feature>
<dbReference type="Gene3D" id="1.10.1740.10">
    <property type="match status" value="1"/>
</dbReference>
<sequence length="181" mass="20433">MPDDVSADELTLMLRLRRQDEAALGELYARLGPQVLALAWRLLSDREEAEEVLQDTFTRLMARAHQYRPELGSPRAFVYTVARHEALSRLRARGARPQPSDDEALLGELSVPGLSHDLDTRVVVQGALERLPERDQVLLHDAFFLGLSHGEIAEERSMPLGTVKTRVRRALASMRRYLEGP</sequence>
<dbReference type="PANTHER" id="PTHR43133">
    <property type="entry name" value="RNA POLYMERASE ECF-TYPE SIGMA FACTO"/>
    <property type="match status" value="1"/>
</dbReference>
<dbReference type="RefSeq" id="WP_109827316.1">
    <property type="nucleotide sequence ID" value="NZ_CP029494.1"/>
</dbReference>
<dbReference type="InterPro" id="IPR007627">
    <property type="entry name" value="RNA_pol_sigma70_r2"/>
</dbReference>
<keyword evidence="4" id="KW-0804">Transcription</keyword>
<dbReference type="PANTHER" id="PTHR43133:SF62">
    <property type="entry name" value="RNA POLYMERASE SIGMA FACTOR SIGZ"/>
    <property type="match status" value="1"/>
</dbReference>
<evidence type="ECO:0000259" key="6">
    <source>
        <dbReference type="Pfam" id="PF08281"/>
    </source>
</evidence>
<evidence type="ECO:0000256" key="1">
    <source>
        <dbReference type="ARBA" id="ARBA00010641"/>
    </source>
</evidence>